<dbReference type="InterPro" id="IPR015943">
    <property type="entry name" value="WD40/YVTN_repeat-like_dom_sf"/>
</dbReference>
<dbReference type="PANTHER" id="PTHR22625">
    <property type="entry name" value="PLEXIN"/>
    <property type="match status" value="1"/>
</dbReference>
<dbReference type="GO" id="GO:0017154">
    <property type="term" value="F:semaphorin receptor activity"/>
    <property type="evidence" value="ECO:0007669"/>
    <property type="project" value="InterPro"/>
</dbReference>
<dbReference type="GO" id="GO:0008045">
    <property type="term" value="P:motor neuron axon guidance"/>
    <property type="evidence" value="ECO:0007669"/>
    <property type="project" value="TreeGrafter"/>
</dbReference>
<dbReference type="PROSITE" id="PS51004">
    <property type="entry name" value="SEMA"/>
    <property type="match status" value="1"/>
</dbReference>
<name>A0A820NHY6_9BILA</name>
<evidence type="ECO:0000259" key="2">
    <source>
        <dbReference type="PROSITE" id="PS51004"/>
    </source>
</evidence>
<dbReference type="GO" id="GO:0008360">
    <property type="term" value="P:regulation of cell shape"/>
    <property type="evidence" value="ECO:0007669"/>
    <property type="project" value="TreeGrafter"/>
</dbReference>
<dbReference type="InterPro" id="IPR001627">
    <property type="entry name" value="Semap_dom"/>
</dbReference>
<dbReference type="GO" id="GO:0050772">
    <property type="term" value="P:positive regulation of axonogenesis"/>
    <property type="evidence" value="ECO:0007669"/>
    <property type="project" value="TreeGrafter"/>
</dbReference>
<sequence length="195" mass="22785">SSLTLNQTLTPLEFPKNSHIKILLPISNDKIFLCGTYDQGLCQILDKNFQFIINSTFPIIANDPINSTIALIMPEKNLIYFGVTYTNEGKYRWQIPNISGRSLNISRFMKILSVNDNDDMISHDDLSLRFMSRQQTTFIVQYIYSFYTKNYIYFLTNQPNDNEQKSLITKIIRFCRETSYSIIRTYTEIPLKCVN</sequence>
<comment type="caution">
    <text evidence="3">The sequence shown here is derived from an EMBL/GenBank/DDBJ whole genome shotgun (WGS) entry which is preliminary data.</text>
</comment>
<evidence type="ECO:0000313" key="3">
    <source>
        <dbReference type="EMBL" id="CAF4389056.1"/>
    </source>
</evidence>
<dbReference type="Gene3D" id="2.130.10.10">
    <property type="entry name" value="YVTN repeat-like/Quinoprotein amine dehydrogenase"/>
    <property type="match status" value="1"/>
</dbReference>
<protein>
    <recommendedName>
        <fullName evidence="2">Sema domain-containing protein</fullName>
    </recommendedName>
</protein>
<dbReference type="PANTHER" id="PTHR22625:SF44">
    <property type="entry name" value="PLEXIN-B"/>
    <property type="match status" value="1"/>
</dbReference>
<dbReference type="GO" id="GO:0005886">
    <property type="term" value="C:plasma membrane"/>
    <property type="evidence" value="ECO:0007669"/>
    <property type="project" value="TreeGrafter"/>
</dbReference>
<feature type="non-terminal residue" evidence="3">
    <location>
        <position position="195"/>
    </location>
</feature>
<evidence type="ECO:0000256" key="1">
    <source>
        <dbReference type="PROSITE-ProRule" id="PRU00352"/>
    </source>
</evidence>
<accession>A0A820NHY6</accession>
<dbReference type="AlphaFoldDB" id="A0A820NHY6"/>
<dbReference type="SUPFAM" id="SSF101912">
    <property type="entry name" value="Sema domain"/>
    <property type="match status" value="1"/>
</dbReference>
<dbReference type="InterPro" id="IPR036352">
    <property type="entry name" value="Semap_dom_sf"/>
</dbReference>
<proteinExistence type="predicted"/>
<dbReference type="GO" id="GO:0097374">
    <property type="term" value="P:sensory neuron axon guidance"/>
    <property type="evidence" value="ECO:0007669"/>
    <property type="project" value="TreeGrafter"/>
</dbReference>
<dbReference type="EMBL" id="CAJOBB010022936">
    <property type="protein sequence ID" value="CAF4389056.1"/>
    <property type="molecule type" value="Genomic_DNA"/>
</dbReference>
<comment type="caution">
    <text evidence="1">Lacks conserved residue(s) required for the propagation of feature annotation.</text>
</comment>
<dbReference type="GO" id="GO:0007162">
    <property type="term" value="P:negative regulation of cell adhesion"/>
    <property type="evidence" value="ECO:0007669"/>
    <property type="project" value="TreeGrafter"/>
</dbReference>
<reference evidence="3" key="1">
    <citation type="submission" date="2021-02" db="EMBL/GenBank/DDBJ databases">
        <authorList>
            <person name="Nowell W R."/>
        </authorList>
    </citation>
    <scope>NUCLEOTIDE SEQUENCE</scope>
</reference>
<dbReference type="GO" id="GO:0002116">
    <property type="term" value="C:semaphorin receptor complex"/>
    <property type="evidence" value="ECO:0007669"/>
    <property type="project" value="TreeGrafter"/>
</dbReference>
<dbReference type="InterPro" id="IPR031148">
    <property type="entry name" value="Plexin"/>
</dbReference>
<feature type="domain" description="Sema" evidence="2">
    <location>
        <begin position="1"/>
        <end position="195"/>
    </location>
</feature>
<dbReference type="Proteomes" id="UP000663868">
    <property type="component" value="Unassembled WGS sequence"/>
</dbReference>
<evidence type="ECO:0000313" key="4">
    <source>
        <dbReference type="Proteomes" id="UP000663868"/>
    </source>
</evidence>
<feature type="non-terminal residue" evidence="3">
    <location>
        <position position="1"/>
    </location>
</feature>
<dbReference type="GO" id="GO:0030334">
    <property type="term" value="P:regulation of cell migration"/>
    <property type="evidence" value="ECO:0007669"/>
    <property type="project" value="TreeGrafter"/>
</dbReference>
<organism evidence="3 4">
    <name type="scientific">Adineta steineri</name>
    <dbReference type="NCBI Taxonomy" id="433720"/>
    <lineage>
        <taxon>Eukaryota</taxon>
        <taxon>Metazoa</taxon>
        <taxon>Spiralia</taxon>
        <taxon>Gnathifera</taxon>
        <taxon>Rotifera</taxon>
        <taxon>Eurotatoria</taxon>
        <taxon>Bdelloidea</taxon>
        <taxon>Adinetida</taxon>
        <taxon>Adinetidae</taxon>
        <taxon>Adineta</taxon>
    </lineage>
</organism>
<gene>
    <name evidence="3" type="ORF">KXQ929_LOCUS50352</name>
</gene>